<dbReference type="PANTHER" id="PTHR33281">
    <property type="entry name" value="UPF0187 PROTEIN YNEE"/>
    <property type="match status" value="1"/>
</dbReference>
<dbReference type="GO" id="GO:0016020">
    <property type="term" value="C:membrane"/>
    <property type="evidence" value="ECO:0007669"/>
    <property type="project" value="UniProtKB-SubCell"/>
</dbReference>
<feature type="transmembrane region" description="Helical" evidence="8">
    <location>
        <begin position="285"/>
        <end position="309"/>
    </location>
</feature>
<dbReference type="GO" id="GO:0005254">
    <property type="term" value="F:chloride channel activity"/>
    <property type="evidence" value="ECO:0007669"/>
    <property type="project" value="InterPro"/>
</dbReference>
<keyword evidence="10" id="KW-1185">Reference proteome</keyword>
<evidence type="ECO:0000256" key="8">
    <source>
        <dbReference type="SAM" id="Phobius"/>
    </source>
</evidence>
<evidence type="ECO:0000256" key="6">
    <source>
        <dbReference type="ARBA" id="ARBA00023136"/>
    </source>
</evidence>
<reference evidence="9" key="1">
    <citation type="submission" date="2021-01" db="EMBL/GenBank/DDBJ databases">
        <title>Adiantum capillus-veneris genome.</title>
        <authorList>
            <person name="Fang Y."/>
            <person name="Liao Q."/>
        </authorList>
    </citation>
    <scope>NUCLEOTIDE SEQUENCE</scope>
    <source>
        <strain evidence="9">H3</strain>
        <tissue evidence="9">Leaf</tissue>
    </source>
</reference>
<dbReference type="Pfam" id="PF25539">
    <property type="entry name" value="Bestrophin_2"/>
    <property type="match status" value="1"/>
</dbReference>
<evidence type="ECO:0000313" key="10">
    <source>
        <dbReference type="Proteomes" id="UP000886520"/>
    </source>
</evidence>
<keyword evidence="5" id="KW-0406">Ion transport</keyword>
<dbReference type="AlphaFoldDB" id="A0A9D4ZJ38"/>
<keyword evidence="6 8" id="KW-0472">Membrane</keyword>
<evidence type="ECO:0000256" key="1">
    <source>
        <dbReference type="ARBA" id="ARBA00004141"/>
    </source>
</evidence>
<comment type="caution">
    <text evidence="9">The sequence shown here is derived from an EMBL/GenBank/DDBJ whole genome shotgun (WGS) entry which is preliminary data.</text>
</comment>
<sequence length="442" mass="48311">MDCCPAAGVRHGVGTGACLKETQPLPVRPHQLLRVPASPKTQGCKCSMRSYGVSSFSQAVGADRVPSSPRILASRHANTSTTANNLPENEALSSNADCNTSNYNERNRGQNGAGNTTFTQLPSRVNSTNCSISEYQTSMEESSKLSTAKISNNGRAGSTSCADDISSPSVDSTRKSGSDDQNENTSLPASLTDEMTKPGPLMEIHNHVADEQKESGMPQRQRRAFYSHEDWLRHRSSLRYVRHVLSSVSSRVIVSLVPPVFTFTAGAIGVAAYNTALKYGYLPSFLPLLHAASLPYELTAPALALLLVFRTDASYSRYDEARKTWTSVISTTKDLARLSAQLIKSPQDVALKSSLLSYIMAFPVSLKCHLIYGSDTPSELQRLLQHDDLAFVLKSQHRPNCLIQLISQAMDLLHLEKTDRVLLTFCQPAVFMHMLGYGIILV</sequence>
<dbReference type="PANTHER" id="PTHR33281:SF1">
    <property type="entry name" value="VOLTAGE-DEPENDENT CHLORIDE CHANNEL 1, CHLOROPLASTIC"/>
    <property type="match status" value="1"/>
</dbReference>
<comment type="subcellular location">
    <subcellularLocation>
        <location evidence="1">Membrane</location>
        <topology evidence="1">Multi-pass membrane protein</topology>
    </subcellularLocation>
</comment>
<evidence type="ECO:0000256" key="7">
    <source>
        <dbReference type="SAM" id="MobiDB-lite"/>
    </source>
</evidence>
<feature type="region of interest" description="Disordered" evidence="7">
    <location>
        <begin position="75"/>
        <end position="199"/>
    </location>
</feature>
<evidence type="ECO:0000256" key="4">
    <source>
        <dbReference type="ARBA" id="ARBA00022989"/>
    </source>
</evidence>
<organism evidence="9 10">
    <name type="scientific">Adiantum capillus-veneris</name>
    <name type="common">Maidenhair fern</name>
    <dbReference type="NCBI Taxonomy" id="13818"/>
    <lineage>
        <taxon>Eukaryota</taxon>
        <taxon>Viridiplantae</taxon>
        <taxon>Streptophyta</taxon>
        <taxon>Embryophyta</taxon>
        <taxon>Tracheophyta</taxon>
        <taxon>Polypodiopsida</taxon>
        <taxon>Polypodiidae</taxon>
        <taxon>Polypodiales</taxon>
        <taxon>Pteridineae</taxon>
        <taxon>Pteridaceae</taxon>
        <taxon>Vittarioideae</taxon>
        <taxon>Adiantum</taxon>
    </lineage>
</organism>
<evidence type="ECO:0000256" key="3">
    <source>
        <dbReference type="ARBA" id="ARBA00022692"/>
    </source>
</evidence>
<evidence type="ECO:0008006" key="11">
    <source>
        <dbReference type="Google" id="ProtNLM"/>
    </source>
</evidence>
<proteinExistence type="predicted"/>
<dbReference type="OrthoDB" id="1368at2759"/>
<gene>
    <name evidence="9" type="ORF">GOP47_0010761</name>
</gene>
<dbReference type="EMBL" id="JABFUD020000010">
    <property type="protein sequence ID" value="KAI5074800.1"/>
    <property type="molecule type" value="Genomic_DNA"/>
</dbReference>
<evidence type="ECO:0000256" key="5">
    <source>
        <dbReference type="ARBA" id="ARBA00023065"/>
    </source>
</evidence>
<protein>
    <recommendedName>
        <fullName evidence="11">Transmembrane protein</fullName>
    </recommendedName>
</protein>
<keyword evidence="4 8" id="KW-1133">Transmembrane helix</keyword>
<evidence type="ECO:0000313" key="9">
    <source>
        <dbReference type="EMBL" id="KAI5074800.1"/>
    </source>
</evidence>
<dbReference type="InterPro" id="IPR044669">
    <property type="entry name" value="YneE/VCCN1/2-like"/>
</dbReference>
<evidence type="ECO:0000256" key="2">
    <source>
        <dbReference type="ARBA" id="ARBA00022448"/>
    </source>
</evidence>
<accession>A0A9D4ZJ38</accession>
<keyword evidence="3 8" id="KW-0812">Transmembrane</keyword>
<feature type="transmembrane region" description="Helical" evidence="8">
    <location>
        <begin position="252"/>
        <end position="273"/>
    </location>
</feature>
<name>A0A9D4ZJ38_ADICA</name>
<keyword evidence="2" id="KW-0813">Transport</keyword>
<feature type="compositionally biased region" description="Polar residues" evidence="7">
    <location>
        <begin position="76"/>
        <end position="171"/>
    </location>
</feature>
<dbReference type="Proteomes" id="UP000886520">
    <property type="component" value="Chromosome 10"/>
</dbReference>